<comment type="similarity">
    <text evidence="4 5">Belongs to the cytochrome b5 family.</text>
</comment>
<reference evidence="7 8" key="1">
    <citation type="submission" date="2020-01" db="EMBL/GenBank/DDBJ databases">
        <authorList>
            <person name="Palmer J.M."/>
        </authorList>
    </citation>
    <scope>NUCLEOTIDE SEQUENCE [LARGE SCALE GENOMIC DNA]</scope>
    <source>
        <strain evidence="7 8">TWF970</strain>
    </source>
</reference>
<dbReference type="SUPFAM" id="SSF55856">
    <property type="entry name" value="Cytochrome b5-like heme/steroid binding domain"/>
    <property type="match status" value="1"/>
</dbReference>
<evidence type="ECO:0000256" key="1">
    <source>
        <dbReference type="ARBA" id="ARBA00022617"/>
    </source>
</evidence>
<dbReference type="GO" id="GO:0016020">
    <property type="term" value="C:membrane"/>
    <property type="evidence" value="ECO:0007669"/>
    <property type="project" value="TreeGrafter"/>
</dbReference>
<sequence length="394" mass="42728">MSFCVKLSIGSPVPYQVPTLNLHGHVYEIEVSFKEGINNSFTSPELEFGDVHIGGRRKLFGALTFRYSYDAKRNIVRVCGTDFPSADGMAFITRPEGTEQYAYEHAANAGFAADEVHHNRDWNYNSPLMPGAAKIFKDIARSANEALIAALTATNTVSIQIRETLPAGLPLEHYLKLSTVHNPDGKLIGTFDPAHNYGEGVQIKKLDSYYGGKWNVPVNGPFANVIGSTPDPTHSAPSWIALWIAAYGGVTPVGCTSLNFPSTVKCGPVLIGGHVIDGEVPAAVASGSNDVMILPICHAHNNNNKISSKMADKEFTTAEVAKHKDADAGLYIIIDSGVYDVTSFVDEHPGGKKILQRVAGKDASKQFWKYHNEGVLKKYTEKLKVGNVKEAAKI</sequence>
<evidence type="ECO:0000313" key="7">
    <source>
        <dbReference type="EMBL" id="KAF3285322.1"/>
    </source>
</evidence>
<gene>
    <name evidence="7" type="ORF">TWF970_010390</name>
</gene>
<dbReference type="PANTHER" id="PTHR19359">
    <property type="entry name" value="CYTOCHROME B5"/>
    <property type="match status" value="1"/>
</dbReference>
<dbReference type="InterPro" id="IPR018506">
    <property type="entry name" value="Cyt_B5_heme-BS"/>
</dbReference>
<dbReference type="InterPro" id="IPR050668">
    <property type="entry name" value="Cytochrome_b5"/>
</dbReference>
<dbReference type="PROSITE" id="PS50255">
    <property type="entry name" value="CYTOCHROME_B5_2"/>
    <property type="match status" value="1"/>
</dbReference>
<feature type="domain" description="Cytochrome b5 heme-binding" evidence="6">
    <location>
        <begin position="312"/>
        <end position="389"/>
    </location>
</feature>
<evidence type="ECO:0000256" key="2">
    <source>
        <dbReference type="ARBA" id="ARBA00022723"/>
    </source>
</evidence>
<dbReference type="SMART" id="SM01117">
    <property type="entry name" value="Cyt-b5"/>
    <property type="match status" value="1"/>
</dbReference>
<dbReference type="EMBL" id="JAABOJ010000007">
    <property type="protein sequence ID" value="KAF3285322.1"/>
    <property type="molecule type" value="Genomic_DNA"/>
</dbReference>
<dbReference type="GO" id="GO:0020037">
    <property type="term" value="F:heme binding"/>
    <property type="evidence" value="ECO:0007669"/>
    <property type="project" value="UniProtKB-UniRule"/>
</dbReference>
<evidence type="ECO:0000256" key="5">
    <source>
        <dbReference type="RuleBase" id="RU362121"/>
    </source>
</evidence>
<accession>A0A7C8VK84</accession>
<keyword evidence="3 5" id="KW-0408">Iron</keyword>
<evidence type="ECO:0000313" key="8">
    <source>
        <dbReference type="Proteomes" id="UP000474640"/>
    </source>
</evidence>
<dbReference type="InterPro" id="IPR036400">
    <property type="entry name" value="Cyt_B5-like_heme/steroid_sf"/>
</dbReference>
<protein>
    <recommendedName>
        <fullName evidence="6">Cytochrome b5 heme-binding domain-containing protein</fullName>
    </recommendedName>
</protein>
<dbReference type="PROSITE" id="PS00191">
    <property type="entry name" value="CYTOCHROME_B5_1"/>
    <property type="match status" value="1"/>
</dbReference>
<comment type="caution">
    <text evidence="7">The sequence shown here is derived from an EMBL/GenBank/DDBJ whole genome shotgun (WGS) entry which is preliminary data.</text>
</comment>
<dbReference type="Pfam" id="PF00173">
    <property type="entry name" value="Cyt-b5"/>
    <property type="match status" value="1"/>
</dbReference>
<keyword evidence="1 5" id="KW-0349">Heme</keyword>
<evidence type="ECO:0000256" key="4">
    <source>
        <dbReference type="ARBA" id="ARBA00038168"/>
    </source>
</evidence>
<dbReference type="InterPro" id="IPR001199">
    <property type="entry name" value="Cyt_B5-like_heme/steroid-bd"/>
</dbReference>
<dbReference type="FunFam" id="3.10.120.10:FF:000007">
    <property type="entry name" value="Sulfite oxidase, mitochondrial"/>
    <property type="match status" value="1"/>
</dbReference>
<dbReference type="AlphaFoldDB" id="A0A7C8VK84"/>
<dbReference type="Proteomes" id="UP000474640">
    <property type="component" value="Unassembled WGS sequence"/>
</dbReference>
<organism evidence="7 8">
    <name type="scientific">Orbilia oligospora</name>
    <name type="common">Nematode-trapping fungus</name>
    <name type="synonym">Arthrobotrys oligospora</name>
    <dbReference type="NCBI Taxonomy" id="2813651"/>
    <lineage>
        <taxon>Eukaryota</taxon>
        <taxon>Fungi</taxon>
        <taxon>Dikarya</taxon>
        <taxon>Ascomycota</taxon>
        <taxon>Pezizomycotina</taxon>
        <taxon>Orbiliomycetes</taxon>
        <taxon>Orbiliales</taxon>
        <taxon>Orbiliaceae</taxon>
        <taxon>Orbilia</taxon>
    </lineage>
</organism>
<name>A0A7C8VK84_ORBOL</name>
<proteinExistence type="inferred from homology"/>
<dbReference type="Gene3D" id="3.10.120.10">
    <property type="entry name" value="Cytochrome b5-like heme/steroid binding domain"/>
    <property type="match status" value="1"/>
</dbReference>
<dbReference type="PRINTS" id="PR00363">
    <property type="entry name" value="CYTOCHROMEB5"/>
</dbReference>
<dbReference type="OrthoDB" id="5338260at2759"/>
<dbReference type="PANTHER" id="PTHR19359:SF14">
    <property type="entry name" value="CYTOCHROME B5 A"/>
    <property type="match status" value="1"/>
</dbReference>
<keyword evidence="2 5" id="KW-0479">Metal-binding</keyword>
<evidence type="ECO:0000259" key="6">
    <source>
        <dbReference type="PROSITE" id="PS50255"/>
    </source>
</evidence>
<dbReference type="GO" id="GO:0046872">
    <property type="term" value="F:metal ion binding"/>
    <property type="evidence" value="ECO:0007669"/>
    <property type="project" value="UniProtKB-UniRule"/>
</dbReference>
<evidence type="ECO:0000256" key="3">
    <source>
        <dbReference type="ARBA" id="ARBA00023004"/>
    </source>
</evidence>